<evidence type="ECO:0008006" key="4">
    <source>
        <dbReference type="Google" id="ProtNLM"/>
    </source>
</evidence>
<keyword evidence="3" id="KW-1185">Reference proteome</keyword>
<dbReference type="RefSeq" id="WP_066135469.1">
    <property type="nucleotide sequence ID" value="NZ_CP014525.1"/>
</dbReference>
<proteinExistence type="inferred from homology"/>
<dbReference type="AlphaFoldDB" id="A0A143DEK8"/>
<evidence type="ECO:0000313" key="3">
    <source>
        <dbReference type="Proteomes" id="UP000076066"/>
    </source>
</evidence>
<dbReference type="EMBL" id="CP014525">
    <property type="protein sequence ID" value="AMW35147.1"/>
    <property type="molecule type" value="Genomic_DNA"/>
</dbReference>
<name>A0A143DEK8_9PROT</name>
<dbReference type="Proteomes" id="UP000076066">
    <property type="component" value="Chromosome"/>
</dbReference>
<evidence type="ECO:0000313" key="2">
    <source>
        <dbReference type="EMBL" id="AMW35147.1"/>
    </source>
</evidence>
<reference evidence="2 3" key="1">
    <citation type="submission" date="2016-02" db="EMBL/GenBank/DDBJ databases">
        <title>Complete Genome of H5569, the type strain of the newly described species Haematospirillium jordaniae.</title>
        <authorList>
            <person name="Nicholson A.C."/>
            <person name="Humrighouse B.W."/>
            <person name="Loparov V."/>
            <person name="McQuiston J.R."/>
        </authorList>
    </citation>
    <scope>NUCLEOTIDE SEQUENCE [LARGE SCALE GENOMIC DNA]</scope>
    <source>
        <strain evidence="2 3">H5569</strain>
    </source>
</reference>
<dbReference type="GeneID" id="53317122"/>
<dbReference type="InterPro" id="IPR007607">
    <property type="entry name" value="BacA/B"/>
</dbReference>
<accession>A0A143DEK8</accession>
<evidence type="ECO:0000256" key="1">
    <source>
        <dbReference type="ARBA" id="ARBA00044755"/>
    </source>
</evidence>
<organism evidence="2 3">
    <name type="scientific">Haematospirillum jordaniae</name>
    <dbReference type="NCBI Taxonomy" id="1549855"/>
    <lineage>
        <taxon>Bacteria</taxon>
        <taxon>Pseudomonadati</taxon>
        <taxon>Pseudomonadota</taxon>
        <taxon>Alphaproteobacteria</taxon>
        <taxon>Rhodospirillales</taxon>
        <taxon>Novispirillaceae</taxon>
        <taxon>Haematospirillum</taxon>
    </lineage>
</organism>
<dbReference type="OrthoDB" id="5738271at2"/>
<sequence length="163" mass="16960">MFSKDSKTRGDHRSKCSASVPSIVAGDLSVTGNFVGTGEMQVDGAVEGDIDCQTLTIGVSGTVSGHVRAETVRLHGQLMGQIHARNVFLASTSRMVGDVTHESLAIEPGAFLEGHCRRMSSDCGGASLDAPDKLRGAGLRLTDSSRSATVSKEEDVLDTVVGA</sequence>
<gene>
    <name evidence="2" type="ORF">AY555_08120</name>
</gene>
<dbReference type="KEGG" id="hjo:AY555_08120"/>
<comment type="similarity">
    <text evidence="1">Belongs to the bactofilin family.</text>
</comment>
<dbReference type="STRING" id="1549855.AY555_08120"/>
<protein>
    <recommendedName>
        <fullName evidence="4">Cell shape determination protein CcmA</fullName>
    </recommendedName>
</protein>
<dbReference type="Pfam" id="PF04519">
    <property type="entry name" value="Bactofilin"/>
    <property type="match status" value="1"/>
</dbReference>
<dbReference type="PANTHER" id="PTHR35024">
    <property type="entry name" value="HYPOTHETICAL CYTOSOLIC PROTEIN"/>
    <property type="match status" value="1"/>
</dbReference>
<dbReference type="PANTHER" id="PTHR35024:SF4">
    <property type="entry name" value="POLYMER-FORMING CYTOSKELETAL PROTEIN"/>
    <property type="match status" value="1"/>
</dbReference>